<sequence>IYSDLDVARSQIRLLEILRAGEEDSTITCSLFPVSIQNPTKYVALSYTWGDSRATIPITILHSQTESQPGISLPITYTLEAALRELYRQGIRYVWADMICINQKDFQERSNQVSLMSQIYAKATKVVAWLGAPDDASRMVMAAVASSELQRTPTGDDDGIPTPKVVEAFQAFLSRPYFSRIWIIQEVAKAK</sequence>
<dbReference type="GeneID" id="54358151"/>
<dbReference type="OrthoDB" id="3553147at2759"/>
<reference evidence="3" key="3">
    <citation type="submission" date="2025-08" db="UniProtKB">
        <authorList>
            <consortium name="RefSeq"/>
        </authorList>
    </citation>
    <scope>IDENTIFICATION</scope>
    <source>
        <strain evidence="3">CBS 342.82</strain>
    </source>
</reference>
<evidence type="ECO:0000313" key="3">
    <source>
        <dbReference type="RefSeq" id="XP_033456263.1"/>
    </source>
</evidence>
<proteinExistence type="predicted"/>
<reference evidence="3" key="2">
    <citation type="submission" date="2020-04" db="EMBL/GenBank/DDBJ databases">
        <authorList>
            <consortium name="NCBI Genome Project"/>
        </authorList>
    </citation>
    <scope>NUCLEOTIDE SEQUENCE</scope>
    <source>
        <strain evidence="3">CBS 342.82</strain>
    </source>
</reference>
<feature type="non-terminal residue" evidence="3">
    <location>
        <position position="191"/>
    </location>
</feature>
<dbReference type="AlphaFoldDB" id="A0A6J3LX61"/>
<dbReference type="InterPro" id="IPR052895">
    <property type="entry name" value="HetReg/Transcr_Mod"/>
</dbReference>
<protein>
    <submittedName>
        <fullName evidence="3">HET-domain-containing protein</fullName>
    </submittedName>
</protein>
<evidence type="ECO:0000259" key="1">
    <source>
        <dbReference type="Pfam" id="PF06985"/>
    </source>
</evidence>
<dbReference type="PANTHER" id="PTHR24148:SF64">
    <property type="entry name" value="HETEROKARYON INCOMPATIBILITY DOMAIN-CONTAINING PROTEIN"/>
    <property type="match status" value="1"/>
</dbReference>
<feature type="non-terminal residue" evidence="3">
    <location>
        <position position="1"/>
    </location>
</feature>
<keyword evidence="2" id="KW-1185">Reference proteome</keyword>
<dbReference type="InterPro" id="IPR010730">
    <property type="entry name" value="HET"/>
</dbReference>
<dbReference type="Pfam" id="PF06985">
    <property type="entry name" value="HET"/>
    <property type="match status" value="1"/>
</dbReference>
<gene>
    <name evidence="3" type="ORF">K489DRAFT_298586</name>
</gene>
<dbReference type="Proteomes" id="UP000504637">
    <property type="component" value="Unplaced"/>
</dbReference>
<reference evidence="3" key="1">
    <citation type="submission" date="2020-01" db="EMBL/GenBank/DDBJ databases">
        <authorList>
            <consortium name="DOE Joint Genome Institute"/>
            <person name="Haridas S."/>
            <person name="Albert R."/>
            <person name="Binder M."/>
            <person name="Bloem J."/>
            <person name="Labutti K."/>
            <person name="Salamov A."/>
            <person name="Andreopoulos B."/>
            <person name="Baker S.E."/>
            <person name="Barry K."/>
            <person name="Bills G."/>
            <person name="Bluhm B.H."/>
            <person name="Cannon C."/>
            <person name="Castanera R."/>
            <person name="Culley D.E."/>
            <person name="Daum C."/>
            <person name="Ezra D."/>
            <person name="Gonzalez J.B."/>
            <person name="Henrissat B."/>
            <person name="Kuo A."/>
            <person name="Liang C."/>
            <person name="Lipzen A."/>
            <person name="Lutzoni F."/>
            <person name="Magnuson J."/>
            <person name="Mondo S."/>
            <person name="Nolan M."/>
            <person name="Ohm R."/>
            <person name="Pangilinan J."/>
            <person name="Park H.-J."/>
            <person name="Ramirez L."/>
            <person name="Alfaro M."/>
            <person name="Sun H."/>
            <person name="Tritt A."/>
            <person name="Yoshinaga Y."/>
            <person name="Zwiers L.-H."/>
            <person name="Turgeon B.G."/>
            <person name="Goodwin S.B."/>
            <person name="Spatafora J.W."/>
            <person name="Crous P.W."/>
            <person name="Grigoriev I.V."/>
        </authorList>
    </citation>
    <scope>NUCLEOTIDE SEQUENCE</scope>
    <source>
        <strain evidence="3">CBS 342.82</strain>
    </source>
</reference>
<organism evidence="3">
    <name type="scientific">Dissoconium aciculare CBS 342.82</name>
    <dbReference type="NCBI Taxonomy" id="1314786"/>
    <lineage>
        <taxon>Eukaryota</taxon>
        <taxon>Fungi</taxon>
        <taxon>Dikarya</taxon>
        <taxon>Ascomycota</taxon>
        <taxon>Pezizomycotina</taxon>
        <taxon>Dothideomycetes</taxon>
        <taxon>Dothideomycetidae</taxon>
        <taxon>Mycosphaerellales</taxon>
        <taxon>Dissoconiaceae</taxon>
        <taxon>Dissoconium</taxon>
    </lineage>
</organism>
<name>A0A6J3LX61_9PEZI</name>
<feature type="domain" description="Heterokaryon incompatibility" evidence="1">
    <location>
        <begin position="42"/>
        <end position="186"/>
    </location>
</feature>
<evidence type="ECO:0000313" key="2">
    <source>
        <dbReference type="Proteomes" id="UP000504637"/>
    </source>
</evidence>
<dbReference type="PANTHER" id="PTHR24148">
    <property type="entry name" value="ANKYRIN REPEAT DOMAIN-CONTAINING PROTEIN 39 HOMOLOG-RELATED"/>
    <property type="match status" value="1"/>
</dbReference>
<accession>A0A6J3LX61</accession>
<dbReference type="RefSeq" id="XP_033456263.1">
    <property type="nucleotide sequence ID" value="XM_033600351.1"/>
</dbReference>